<evidence type="ECO:0000313" key="21">
    <source>
        <dbReference type="Proteomes" id="UP000033057"/>
    </source>
</evidence>
<feature type="binding site" evidence="8">
    <location>
        <position position="61"/>
    </location>
    <ligand>
        <name>Zn(2+)</name>
        <dbReference type="ChEBI" id="CHEBI:29105"/>
        <label>1</label>
        <note>catalytic</note>
    </ligand>
</feature>
<dbReference type="AlphaFoldDB" id="A0A0E3K9M0"/>
<reference evidence="24" key="2">
    <citation type="submission" date="2016-04" db="EMBL/GenBank/DDBJ databases">
        <authorList>
            <person name="Shah S.A."/>
            <person name="Garrett R.A."/>
        </authorList>
    </citation>
    <scope>NUCLEOTIDE SEQUENCE [LARGE SCALE GENOMIC DNA]</scope>
    <source>
        <strain evidence="24">ATCC 35091 / DSM 1616 / JCM 8930 / NBRC 15331 / P1</strain>
    </source>
</reference>
<dbReference type="Proteomes" id="UP000033085">
    <property type="component" value="Chromosome"/>
</dbReference>
<dbReference type="CDD" id="cd07717">
    <property type="entry name" value="RNaseZ_ZiPD-like_MBL-fold"/>
    <property type="match status" value="1"/>
</dbReference>
<evidence type="ECO:0000313" key="24">
    <source>
        <dbReference type="Proteomes" id="UP000076770"/>
    </source>
</evidence>
<evidence type="ECO:0000313" key="29">
    <source>
        <dbReference type="Proteomes" id="UP000275843"/>
    </source>
</evidence>
<feature type="binding site" evidence="8">
    <location>
        <position position="66"/>
    </location>
    <ligand>
        <name>Zn(2+)</name>
        <dbReference type="ChEBI" id="CHEBI:29105"/>
        <label>2</label>
        <note>catalytic</note>
    </ligand>
</feature>
<comment type="function">
    <text evidence="8">Zinc phosphodiesterase, which displays some tRNA 3'-processing endonuclease activity. Probably involved in tRNA maturation, by removing a 3'-trailer from precursor tRNA.</text>
</comment>
<dbReference type="EMBL" id="CP011055">
    <property type="protein sequence ID" value="AKA74254.1"/>
    <property type="molecule type" value="Genomic_DNA"/>
</dbReference>
<dbReference type="RefSeq" id="WP_009989186.1">
    <property type="nucleotide sequence ID" value="NZ_CP011055.2"/>
</dbReference>
<evidence type="ECO:0000256" key="3">
    <source>
        <dbReference type="ARBA" id="ARBA00022722"/>
    </source>
</evidence>
<dbReference type="OrthoDB" id="85118at2157"/>
<dbReference type="NCBIfam" id="NF000801">
    <property type="entry name" value="PRK00055.1-3"/>
    <property type="match status" value="1"/>
</dbReference>
<keyword evidence="4 8" id="KW-0479">Metal-binding</keyword>
<evidence type="ECO:0000313" key="14">
    <source>
        <dbReference type="EMBL" id="AZF73975.1"/>
    </source>
</evidence>
<feature type="binding site" evidence="8">
    <location>
        <position position="65"/>
    </location>
    <ligand>
        <name>Zn(2+)</name>
        <dbReference type="ChEBI" id="CHEBI:29105"/>
        <label>2</label>
        <note>catalytic</note>
    </ligand>
</feature>
<dbReference type="GO" id="GO:0008270">
    <property type="term" value="F:zinc ion binding"/>
    <property type="evidence" value="ECO:0007669"/>
    <property type="project" value="UniProtKB-UniRule"/>
</dbReference>
<dbReference type="OMA" id="GTQRQMM"/>
<feature type="binding site" evidence="8">
    <location>
        <position position="133"/>
    </location>
    <ligand>
        <name>Zn(2+)</name>
        <dbReference type="ChEBI" id="CHEBI:29105"/>
        <label>1</label>
        <note>catalytic</note>
    </ligand>
</feature>
<evidence type="ECO:0000256" key="8">
    <source>
        <dbReference type="HAMAP-Rule" id="MF_01818"/>
    </source>
</evidence>
<dbReference type="EMBL" id="CP033239">
    <property type="protein sequence ID" value="AZF79207.1"/>
    <property type="molecule type" value="Genomic_DNA"/>
</dbReference>
<dbReference type="GeneID" id="1454084"/>
<evidence type="ECO:0000313" key="20">
    <source>
        <dbReference type="EMBL" id="SAI84624.1"/>
    </source>
</evidence>
<dbReference type="GeneID" id="44129972"/>
<feature type="active site" description="Proton acceptor" evidence="8">
    <location>
        <position position="65"/>
    </location>
</feature>
<dbReference type="GO" id="GO:0042781">
    <property type="term" value="F:3'-tRNA processing endoribonuclease activity"/>
    <property type="evidence" value="ECO:0007669"/>
    <property type="project" value="UniProtKB-UniRule"/>
</dbReference>
<dbReference type="Proteomes" id="UP000273194">
    <property type="component" value="Chromosome"/>
</dbReference>
<evidence type="ECO:0000256" key="4">
    <source>
        <dbReference type="ARBA" id="ARBA00022723"/>
    </source>
</evidence>
<dbReference type="Proteomes" id="UP000282269">
    <property type="component" value="Chromosome"/>
</dbReference>
<evidence type="ECO:0000313" key="9">
    <source>
        <dbReference type="EMBL" id="AKA74254.1"/>
    </source>
</evidence>
<feature type="binding site" evidence="8">
    <location>
        <position position="201"/>
    </location>
    <ligand>
        <name>Zn(2+)</name>
        <dbReference type="ChEBI" id="CHEBI:29105"/>
        <label>2</label>
        <note>catalytic</note>
    </ligand>
</feature>
<dbReference type="EMBL" id="CP033240">
    <property type="protein sequence ID" value="AZF81811.1"/>
    <property type="molecule type" value="Genomic_DNA"/>
</dbReference>
<reference evidence="25 26" key="4">
    <citation type="journal article" date="2018" name="Proc. Natl. Acad. Sci. U.S.A.">
        <title>Nonmutational mechanism of inheritance in the Archaeon Sulfolobus solfataricus.</title>
        <authorList>
            <person name="Payne S."/>
            <person name="McCarthy S."/>
            <person name="Johnson T."/>
            <person name="North E."/>
            <person name="Blum P."/>
        </authorList>
    </citation>
    <scope>NUCLEOTIDE SEQUENCE [LARGE SCALE GENOMIC DNA]</scope>
    <source>
        <strain evidence="13 25">SARC-H</strain>
        <strain evidence="14 29">SARC-I</strain>
        <strain evidence="16 30">SARC-N</strain>
        <strain evidence="17 31">SARC-O</strain>
        <strain evidence="18 26">SUL120</strain>
        <strain evidence="12 27">SULG</strain>
        <strain evidence="15 28">SULM</strain>
    </source>
</reference>
<evidence type="ECO:0000313" key="25">
    <source>
        <dbReference type="Proteomes" id="UP000267993"/>
    </source>
</evidence>
<dbReference type="SUPFAM" id="SSF56281">
    <property type="entry name" value="Metallo-hydrolase/oxidoreductase"/>
    <property type="match status" value="1"/>
</dbReference>
<evidence type="ECO:0000313" key="26">
    <source>
        <dbReference type="Proteomes" id="UP000269431"/>
    </source>
</evidence>
<evidence type="ECO:0000313" key="18">
    <source>
        <dbReference type="EMBL" id="AZF84386.1"/>
    </source>
</evidence>
<keyword evidence="7 8" id="KW-0862">Zinc</keyword>
<evidence type="ECO:0000313" key="12">
    <source>
        <dbReference type="EMBL" id="AZF68735.1"/>
    </source>
</evidence>
<evidence type="ECO:0000256" key="2">
    <source>
        <dbReference type="ARBA" id="ARBA00022694"/>
    </source>
</evidence>
<dbReference type="Proteomes" id="UP000269431">
    <property type="component" value="Chromosome"/>
</dbReference>
<dbReference type="EMBL" id="CP011056">
    <property type="protein sequence ID" value="AKA76952.1"/>
    <property type="molecule type" value="Genomic_DNA"/>
</dbReference>
<dbReference type="PANTHER" id="PTHR46018">
    <property type="entry name" value="ZINC PHOSPHODIESTERASE ELAC PROTEIN 1"/>
    <property type="match status" value="1"/>
</dbReference>
<comment type="similarity">
    <text evidence="8">Belongs to the RNase Z family.</text>
</comment>
<dbReference type="EMBL" id="CP033241">
    <property type="protein sequence ID" value="AZF84386.1"/>
    <property type="molecule type" value="Genomic_DNA"/>
</dbReference>
<dbReference type="KEGG" id="ssol:SULB_2048"/>
<dbReference type="EMBL" id="CP033237">
    <property type="protein sequence ID" value="AZF73975.1"/>
    <property type="molecule type" value="Genomic_DNA"/>
</dbReference>
<dbReference type="SMR" id="A0A0E3K9M0"/>
<dbReference type="KEGG" id="ssoa:SULA_2047"/>
<dbReference type="Proteomes" id="UP000033106">
    <property type="component" value="Chromosome"/>
</dbReference>
<dbReference type="EMBL" id="CP011057">
    <property type="protein sequence ID" value="AKA79644.1"/>
    <property type="molecule type" value="Genomic_DNA"/>
</dbReference>
<dbReference type="EMBL" id="CP033238">
    <property type="protein sequence ID" value="AZF76598.1"/>
    <property type="molecule type" value="Genomic_DNA"/>
</dbReference>
<reference evidence="21 22" key="1">
    <citation type="journal article" date="2015" name="Genome Announc.">
        <title>Complete Genome Sequence of Sulfolobus solfataricus Strain 98/2 and Evolved Derivatives.</title>
        <authorList>
            <person name="McCarthy S."/>
            <person name="Gradnigo J."/>
            <person name="Johnson T."/>
            <person name="Payne S."/>
            <person name="Lipzen A."/>
            <person name="Martin J."/>
            <person name="Schackwitz W."/>
            <person name="Moriyama E."/>
            <person name="Blum P."/>
        </authorList>
    </citation>
    <scope>NUCLEOTIDE SEQUENCE [LARGE SCALE GENOMIC DNA]</scope>
    <source>
        <strain evidence="21">98/2 SULC</strain>
        <strain evidence="9">SARC-B</strain>
        <strain evidence="10">SARC-C</strain>
        <strain evidence="11 23">SULA</strain>
        <strain evidence="22">SULB</strain>
    </source>
</reference>
<dbReference type="Proteomes" id="UP000076770">
    <property type="component" value="Chromosome i"/>
</dbReference>
<dbReference type="KEGG" id="ssof:SULC_2046"/>
<dbReference type="EMBL" id="CP033235">
    <property type="protein sequence ID" value="AZF68735.1"/>
    <property type="molecule type" value="Genomic_DNA"/>
</dbReference>
<dbReference type="Proteomes" id="UP000594632">
    <property type="component" value="Chromosome"/>
</dbReference>
<feature type="binding site" evidence="8">
    <location>
        <position position="201"/>
    </location>
    <ligand>
        <name>Zn(2+)</name>
        <dbReference type="ChEBI" id="CHEBI:29105"/>
        <label>1</label>
        <note>catalytic</note>
    </ligand>
</feature>
<dbReference type="Pfam" id="PF23023">
    <property type="entry name" value="Anti-Pycsar_Apyc1"/>
    <property type="match status" value="1"/>
</dbReference>
<keyword evidence="2 8" id="KW-0819">tRNA processing</keyword>
<keyword evidence="6 8" id="KW-0378">Hydrolase</keyword>
<dbReference type="EMBL" id="LT549890">
    <property type="protein sequence ID" value="SAI84624.1"/>
    <property type="molecule type" value="Genomic_DNA"/>
</dbReference>
<dbReference type="EC" id="3.1.26.11" evidence="8"/>
<evidence type="ECO:0000313" key="28">
    <source>
        <dbReference type="Proteomes" id="UP000273443"/>
    </source>
</evidence>
<name>A0A0E3K9M0_SACSO</name>
<reference evidence="10" key="5">
    <citation type="submission" date="2018-10" db="EMBL/GenBank/DDBJ databases">
        <authorList>
            <person name="McCarthy S."/>
            <person name="Gradnigo J."/>
            <person name="Johnson T."/>
            <person name="Payne S."/>
            <person name="Lipzen A."/>
            <person name="Schackwitz W."/>
            <person name="Martin J."/>
            <person name="Moriyama E."/>
            <person name="Blum P."/>
        </authorList>
    </citation>
    <scope>NUCLEOTIDE SEQUENCE</scope>
    <source>
        <strain evidence="9">SARC-B</strain>
        <strain evidence="10">SARC-C</strain>
        <strain evidence="11">SULA</strain>
    </source>
</reference>
<evidence type="ECO:0000313" key="23">
    <source>
        <dbReference type="Proteomes" id="UP000033106"/>
    </source>
</evidence>
<evidence type="ECO:0000313" key="15">
    <source>
        <dbReference type="EMBL" id="AZF76598.1"/>
    </source>
</evidence>
<dbReference type="Proteomes" id="UP000033057">
    <property type="component" value="Chromosome"/>
</dbReference>
<dbReference type="Proteomes" id="UP000267993">
    <property type="component" value="Chromosome"/>
</dbReference>
<dbReference type="Gene3D" id="3.60.15.10">
    <property type="entry name" value="Ribonuclease Z/Hydroxyacylglutathione hydrolase-like"/>
    <property type="match status" value="1"/>
</dbReference>
<dbReference type="HAMAP" id="MF_01818">
    <property type="entry name" value="RNase_Z_BN"/>
    <property type="match status" value="1"/>
</dbReference>
<evidence type="ECO:0000256" key="5">
    <source>
        <dbReference type="ARBA" id="ARBA00022759"/>
    </source>
</evidence>
<evidence type="ECO:0000313" key="11">
    <source>
        <dbReference type="EMBL" id="AKA79644.1"/>
    </source>
</evidence>
<feature type="binding site" evidence="8">
    <location>
        <position position="63"/>
    </location>
    <ligand>
        <name>Zn(2+)</name>
        <dbReference type="ChEBI" id="CHEBI:29105"/>
        <label>1</label>
        <note>catalytic</note>
    </ligand>
</feature>
<feature type="binding site" evidence="8">
    <location>
        <position position="257"/>
    </location>
    <ligand>
        <name>Zn(2+)</name>
        <dbReference type="ChEBI" id="CHEBI:29105"/>
        <label>2</label>
        <note>catalytic</note>
    </ligand>
</feature>
<evidence type="ECO:0000256" key="6">
    <source>
        <dbReference type="ARBA" id="ARBA00022801"/>
    </source>
</evidence>
<dbReference type="Proteomes" id="UP000275843">
    <property type="component" value="Chromosome"/>
</dbReference>
<evidence type="ECO:0000313" key="31">
    <source>
        <dbReference type="Proteomes" id="UP000282269"/>
    </source>
</evidence>
<comment type="cofactor">
    <cofactor evidence="8">
        <name>Zn(2+)</name>
        <dbReference type="ChEBI" id="CHEBI:29105"/>
    </cofactor>
    <text evidence="8">Binds 2 Zn(2+) ions.</text>
</comment>
<comment type="subunit">
    <text evidence="1 8">Homodimer.</text>
</comment>
<evidence type="ECO:0000313" key="32">
    <source>
        <dbReference type="Proteomes" id="UP000594632"/>
    </source>
</evidence>
<dbReference type="Proteomes" id="UP000273443">
    <property type="component" value="Chromosome"/>
</dbReference>
<evidence type="ECO:0000313" key="22">
    <source>
        <dbReference type="Proteomes" id="UP000033085"/>
    </source>
</evidence>
<reference evidence="19 32" key="6">
    <citation type="journal article" date="2020" name="Nat. Commun.">
        <title>The structures of two archaeal type IV pili illuminate evolutionary relationships.</title>
        <authorList>
            <person name="Wang F."/>
            <person name="Baquero D.P."/>
            <person name="Su Z."/>
            <person name="Beltran L.C."/>
            <person name="Prangishvili D."/>
            <person name="Krupovic M."/>
            <person name="Egelman E.H."/>
        </authorList>
    </citation>
    <scope>NUCLEOTIDE SEQUENCE [LARGE SCALE GENOMIC DNA]</scope>
    <source>
        <strain evidence="19 32">POZ149</strain>
    </source>
</reference>
<dbReference type="InterPro" id="IPR036866">
    <property type="entry name" value="RibonucZ/Hydroxyglut_hydro"/>
</dbReference>
<comment type="catalytic activity">
    <reaction evidence="8">
        <text>Endonucleolytic cleavage of RNA, removing extra 3' nucleotides from tRNA precursor, generating 3' termini of tRNAs. A 3'-hydroxy group is left at the tRNA terminus and a 5'-phosphoryl group is left at the trailer molecule.</text>
        <dbReference type="EC" id="3.1.26.11"/>
    </reaction>
</comment>
<dbReference type="NCBIfam" id="TIGR02651">
    <property type="entry name" value="RNase_Z"/>
    <property type="match status" value="1"/>
</dbReference>
<evidence type="ECO:0000256" key="1">
    <source>
        <dbReference type="ARBA" id="ARBA00011738"/>
    </source>
</evidence>
<evidence type="ECO:0000313" key="16">
    <source>
        <dbReference type="EMBL" id="AZF79207.1"/>
    </source>
</evidence>
<evidence type="ECO:0000313" key="27">
    <source>
        <dbReference type="Proteomes" id="UP000273194"/>
    </source>
</evidence>
<dbReference type="EMBL" id="CP050869">
    <property type="protein sequence ID" value="QPG48615.1"/>
    <property type="molecule type" value="Genomic_DNA"/>
</dbReference>
<sequence>MIQIFFLGTGAGSPSKKRKLPAFLVRREGVNILLDCGEGTQYTLMNYKLGINSIKIIGISHMHGDHVFGLLGVIASMGLLDRKETLYILGPRKLKDFLYTSFEYSKFNPSFKIEFIDNYNDENITISTFKTCHTIESQGYLIMEKDRVKIDEEKLEKEKIRDWRVIRKLKEGKTVEYNGKLLKPEDYLVIKRGSKVAYTGDTMPCQSVVDSVKGVDILIHDSTFLDEPSAYTYGHSNVTDAAKIALEASVKLLALTHISPRYEDVSEHLKMARRIFPKSILPDDLSYITIK</sequence>
<evidence type="ECO:0000313" key="30">
    <source>
        <dbReference type="Proteomes" id="UP000278715"/>
    </source>
</evidence>
<dbReference type="InterPro" id="IPR013471">
    <property type="entry name" value="RNase_Z/BN"/>
</dbReference>
<evidence type="ECO:0000313" key="13">
    <source>
        <dbReference type="EMBL" id="AZF71355.1"/>
    </source>
</evidence>
<accession>A0A0E3K9M0</accession>
<dbReference type="PATRIC" id="fig|2287.6.peg.2096"/>
<reference evidence="20" key="3">
    <citation type="submission" date="2016-04" db="EMBL/GenBank/DDBJ databases">
        <authorList>
            <person name="Evans L.H."/>
            <person name="Alamgir A."/>
            <person name="Owens N."/>
            <person name="Weber N.D."/>
            <person name="Virtaneva K."/>
            <person name="Barbian K."/>
            <person name="Babar A."/>
            <person name="Rosenke K."/>
        </authorList>
    </citation>
    <scope>NUCLEOTIDE SEQUENCE</scope>
    <source>
        <strain evidence="20">P1</strain>
    </source>
</reference>
<keyword evidence="5 8" id="KW-0255">Endonuclease</keyword>
<organism evidence="10 21">
    <name type="scientific">Saccharolobus solfataricus</name>
    <name type="common">Sulfolobus solfataricus</name>
    <dbReference type="NCBI Taxonomy" id="2287"/>
    <lineage>
        <taxon>Archaea</taxon>
        <taxon>Thermoproteota</taxon>
        <taxon>Thermoprotei</taxon>
        <taxon>Sulfolobales</taxon>
        <taxon>Sulfolobaceae</taxon>
        <taxon>Saccharolobus</taxon>
    </lineage>
</organism>
<evidence type="ECO:0000313" key="19">
    <source>
        <dbReference type="EMBL" id="QPG48615.1"/>
    </source>
</evidence>
<evidence type="ECO:0000256" key="7">
    <source>
        <dbReference type="ARBA" id="ARBA00022833"/>
    </source>
</evidence>
<dbReference type="Proteomes" id="UP000278715">
    <property type="component" value="Chromosome"/>
</dbReference>
<keyword evidence="3 8" id="KW-0540">Nuclease</keyword>
<dbReference type="EMBL" id="CP033236">
    <property type="protein sequence ID" value="AZF71355.1"/>
    <property type="molecule type" value="Genomic_DNA"/>
</dbReference>
<evidence type="ECO:0000313" key="10">
    <source>
        <dbReference type="EMBL" id="AKA76952.1"/>
    </source>
</evidence>
<dbReference type="PANTHER" id="PTHR46018:SF2">
    <property type="entry name" value="ZINC PHOSPHODIESTERASE ELAC PROTEIN 1"/>
    <property type="match status" value="1"/>
</dbReference>
<proteinExistence type="inferred from homology"/>
<gene>
    <name evidence="8 10" type="primary">rnz</name>
    <name evidence="19" type="ORF">HFC64_00170</name>
    <name evidence="20" type="ORF">SSOP1_1070</name>
    <name evidence="11" type="ORF">SULA_2047</name>
    <name evidence="9" type="ORF">SULB_2048</name>
    <name evidence="10" type="ORF">SULC_2046</name>
    <name evidence="12" type="ORF">SULG_10315</name>
    <name evidence="13" type="ORF">SULH_10315</name>
    <name evidence="14" type="ORF">SULI_10315</name>
    <name evidence="15" type="ORF">SULM_10305</name>
    <name evidence="16" type="ORF">SULN_10305</name>
    <name evidence="17" type="ORF">SULO_10315</name>
    <name evidence="18" type="ORF">SULZ_10250</name>
</gene>
<evidence type="ECO:0000313" key="17">
    <source>
        <dbReference type="EMBL" id="AZF81811.1"/>
    </source>
</evidence>
<protein>
    <recommendedName>
        <fullName evidence="8">Ribonuclease Z</fullName>
        <shortName evidence="8">RNase Z</shortName>
        <ecNumber evidence="8">3.1.26.11</ecNumber>
    </recommendedName>
    <alternativeName>
        <fullName evidence="8">tRNA 3 endonuclease</fullName>
    </alternativeName>
    <alternativeName>
        <fullName evidence="8">tRNase Z</fullName>
    </alternativeName>
</protein>